<dbReference type="Pfam" id="PF02985">
    <property type="entry name" value="HEAT"/>
    <property type="match status" value="1"/>
</dbReference>
<dbReference type="GO" id="GO:0090307">
    <property type="term" value="P:mitotic spindle assembly"/>
    <property type="evidence" value="ECO:0007669"/>
    <property type="project" value="TreeGrafter"/>
</dbReference>
<feature type="compositionally biased region" description="Basic and acidic residues" evidence="2">
    <location>
        <begin position="234"/>
        <end position="257"/>
    </location>
</feature>
<feature type="region of interest" description="Disordered" evidence="2">
    <location>
        <begin position="645"/>
        <end position="672"/>
    </location>
</feature>
<keyword evidence="1" id="KW-0677">Repeat</keyword>
<protein>
    <recommendedName>
        <fullName evidence="3">TOG domain-containing protein</fullName>
    </recommendedName>
</protein>
<proteinExistence type="predicted"/>
<dbReference type="AlphaFoldDB" id="A0A7M5WKK3"/>
<keyword evidence="5" id="KW-1185">Reference proteome</keyword>
<dbReference type="GO" id="GO:0008017">
    <property type="term" value="F:microtubule binding"/>
    <property type="evidence" value="ECO:0007669"/>
    <property type="project" value="TreeGrafter"/>
</dbReference>
<feature type="domain" description="TOG" evidence="3">
    <location>
        <begin position="760"/>
        <end position="1001"/>
    </location>
</feature>
<evidence type="ECO:0000259" key="3">
    <source>
        <dbReference type="SMART" id="SM01349"/>
    </source>
</evidence>
<evidence type="ECO:0000313" key="4">
    <source>
        <dbReference type="EnsemblMetazoa" id="CLYHEMP007531.2"/>
    </source>
</evidence>
<feature type="region of interest" description="Disordered" evidence="2">
    <location>
        <begin position="157"/>
        <end position="285"/>
    </location>
</feature>
<dbReference type="GO" id="GO:0005876">
    <property type="term" value="C:spindle microtubule"/>
    <property type="evidence" value="ECO:0007669"/>
    <property type="project" value="TreeGrafter"/>
</dbReference>
<evidence type="ECO:0000256" key="2">
    <source>
        <dbReference type="SAM" id="MobiDB-lite"/>
    </source>
</evidence>
<dbReference type="InterPro" id="IPR000357">
    <property type="entry name" value="HEAT"/>
</dbReference>
<dbReference type="GO" id="GO:0072686">
    <property type="term" value="C:mitotic spindle"/>
    <property type="evidence" value="ECO:0007669"/>
    <property type="project" value="TreeGrafter"/>
</dbReference>
<organism evidence="4 5">
    <name type="scientific">Clytia hemisphaerica</name>
    <dbReference type="NCBI Taxonomy" id="252671"/>
    <lineage>
        <taxon>Eukaryota</taxon>
        <taxon>Metazoa</taxon>
        <taxon>Cnidaria</taxon>
        <taxon>Hydrozoa</taxon>
        <taxon>Hydroidolina</taxon>
        <taxon>Leptothecata</taxon>
        <taxon>Obeliida</taxon>
        <taxon>Clytiidae</taxon>
        <taxon>Clytia</taxon>
    </lineage>
</organism>
<feature type="region of interest" description="Disordered" evidence="2">
    <location>
        <begin position="590"/>
        <end position="623"/>
    </location>
</feature>
<evidence type="ECO:0000256" key="1">
    <source>
        <dbReference type="ARBA" id="ARBA00022737"/>
    </source>
</evidence>
<sequence length="1001" mass="113008">MKPPRIAIMLYYLDMVPVPANIQAYIQTGNSPNLSYSASHDSSHKGAPKERCSSATFTREHKYQTRSPDHKDKYNTPNTEVKSRRSKTISHLKTKIPKILKSKHKSESWEHDGNNNNNFESYYDDFGSRDCKTFQNNHSRYSSLDSETSSNFSELSFDYSSSLNSSMNSSHYLSPRSDTNNHTTSTAKQERRCRSAISFTSRLHPDTRPSETTERPTIRREKSGIPVANKYRSKSLERRPHKTVERERPKSTIEHQRSRSPGIPIRTNGNRGRRPRNHSDLNDDVFVSSSCPKTSYGRMSRLHDSNTFRVTNSNECFERTTSSSSPSTRNCYSANGYTSKRPHSSCSGSSGGFNRSFEKETHTQDFHEILHMLQQDASNTKRDGLTSFQGLLQSSMRYLNTEEAVRVKETFNRYFAEPNSKIYSSFLDVLSEFLVQYKNDLQDWLFILLTRLLQRLSTDILQSSQTKIARVLDVVRDSYPYDHQFQIITKYITDKTQTPSLNMKLSLLQYTRGLIALMDANDFTNSAVTRLAITRVITWMSEPKSADVRKESANVIVALFQLNPSEFSMVLSSLPNSIQEGATRAINIEIKNPNGTGSVSTPPYASTNHMRAQSQTVPSKQEHMEKPIYRTASPAKHASRIQMRDEYATGSPVTRTPLSTNSRQDTYGESASTHERLPIANKLSYSSPQESAVPNHVKATPETPYAYNTHYNSENSPMWLSTTKDMSQYNPKSYEDSLIESTRNLSFTSPVNRIADGAEQPDETDDGLNSSMNLLNEISTILSQHHRGIDSEDIKSALIELLKTMRSATNNPMLGQKLQGLLPSVMVMLKHSEATVRCLAIRCLREICQSHPNIYRSDLQSFLMPLLETESDNTKEVSKTAEECCNLISQTIPADELLPIIAPVCGSSNFPTNSSAIKMLNMVSDSCESSVMKKHIETVVPNLLKAYDHTESMVRKAACFCLVSVHNVAGPDLVQPYFQNLAGSKIKLLNLYIRRSQTSNV</sequence>
<dbReference type="EnsemblMetazoa" id="CLYHEMT007531.2">
    <property type="protein sequence ID" value="CLYHEMP007531.2"/>
    <property type="gene ID" value="CLYHEMG007531"/>
</dbReference>
<dbReference type="GO" id="GO:0040001">
    <property type="term" value="P:establishment of mitotic spindle localization"/>
    <property type="evidence" value="ECO:0007669"/>
    <property type="project" value="TreeGrafter"/>
</dbReference>
<accession>A0A7M5WKK3</accession>
<feature type="compositionally biased region" description="Polar residues" evidence="2">
    <location>
        <begin position="176"/>
        <end position="187"/>
    </location>
</feature>
<dbReference type="Gene3D" id="1.25.10.10">
    <property type="entry name" value="Leucine-rich Repeat Variant"/>
    <property type="match status" value="2"/>
</dbReference>
<dbReference type="SUPFAM" id="SSF48371">
    <property type="entry name" value="ARM repeat"/>
    <property type="match status" value="1"/>
</dbReference>
<dbReference type="PANTHER" id="PTHR21567">
    <property type="entry name" value="CLASP"/>
    <property type="match status" value="1"/>
</dbReference>
<dbReference type="GO" id="GO:0045180">
    <property type="term" value="C:basal cortex"/>
    <property type="evidence" value="ECO:0007669"/>
    <property type="project" value="TreeGrafter"/>
</dbReference>
<feature type="region of interest" description="Disordered" evidence="2">
    <location>
        <begin position="34"/>
        <end position="89"/>
    </location>
</feature>
<dbReference type="Proteomes" id="UP000594262">
    <property type="component" value="Unplaced"/>
</dbReference>
<feature type="compositionally biased region" description="Polar residues" evidence="2">
    <location>
        <begin position="593"/>
        <end position="619"/>
    </location>
</feature>
<dbReference type="InterPro" id="IPR011989">
    <property type="entry name" value="ARM-like"/>
</dbReference>
<dbReference type="GO" id="GO:0000776">
    <property type="term" value="C:kinetochore"/>
    <property type="evidence" value="ECO:0007669"/>
    <property type="project" value="TreeGrafter"/>
</dbReference>
<dbReference type="InterPro" id="IPR016024">
    <property type="entry name" value="ARM-type_fold"/>
</dbReference>
<feature type="compositionally biased region" description="Low complexity" evidence="2">
    <location>
        <begin position="157"/>
        <end position="174"/>
    </location>
</feature>
<dbReference type="OrthoDB" id="6020512at2759"/>
<dbReference type="GO" id="GO:0005815">
    <property type="term" value="C:microtubule organizing center"/>
    <property type="evidence" value="ECO:0007669"/>
    <property type="project" value="TreeGrafter"/>
</dbReference>
<dbReference type="PANTHER" id="PTHR21567:SF9">
    <property type="entry name" value="CLIP-ASSOCIATING PROTEIN"/>
    <property type="match status" value="1"/>
</dbReference>
<reference evidence="4" key="1">
    <citation type="submission" date="2021-01" db="UniProtKB">
        <authorList>
            <consortium name="EnsemblMetazoa"/>
        </authorList>
    </citation>
    <scope>IDENTIFICATION</scope>
</reference>
<feature type="compositionally biased region" description="Polar residues" evidence="2">
    <location>
        <begin position="651"/>
        <end position="671"/>
    </location>
</feature>
<name>A0A7M5WKK3_9CNID</name>
<evidence type="ECO:0000313" key="5">
    <source>
        <dbReference type="Proteomes" id="UP000594262"/>
    </source>
</evidence>
<dbReference type="GO" id="GO:0005881">
    <property type="term" value="C:cytoplasmic microtubule"/>
    <property type="evidence" value="ECO:0007669"/>
    <property type="project" value="TreeGrafter"/>
</dbReference>
<dbReference type="SMART" id="SM01349">
    <property type="entry name" value="TOG"/>
    <property type="match status" value="1"/>
</dbReference>
<feature type="compositionally biased region" description="Basic and acidic residues" evidence="2">
    <location>
        <begin position="41"/>
        <end position="74"/>
    </location>
</feature>
<dbReference type="InterPro" id="IPR034085">
    <property type="entry name" value="TOG"/>
</dbReference>
<feature type="compositionally biased region" description="Basic and acidic residues" evidence="2">
    <location>
        <begin position="203"/>
        <end position="223"/>
    </location>
</feature>